<keyword evidence="1" id="KW-1003">Cell membrane</keyword>
<keyword evidence="1" id="KW-0472">Membrane</keyword>
<evidence type="ECO:0000259" key="4">
    <source>
        <dbReference type="PROSITE" id="PS50893"/>
    </source>
</evidence>
<dbReference type="EMBL" id="QFZK01000002">
    <property type="protein sequence ID" value="RFO98177.1"/>
    <property type="molecule type" value="Genomic_DNA"/>
</dbReference>
<dbReference type="InterPro" id="IPR017871">
    <property type="entry name" value="ABC_transporter-like_CS"/>
</dbReference>
<evidence type="ECO:0000256" key="2">
    <source>
        <dbReference type="ARBA" id="ARBA00022741"/>
    </source>
</evidence>
<dbReference type="PROSITE" id="PS00211">
    <property type="entry name" value="ABC_TRANSPORTER_1"/>
    <property type="match status" value="1"/>
</dbReference>
<reference evidence="5 6" key="1">
    <citation type="submission" date="2018-05" db="EMBL/GenBank/DDBJ databases">
        <title>Rhodoferax soyangensis sp.nov., isolated from an oligotrophic freshwater lake.</title>
        <authorList>
            <person name="Park M."/>
        </authorList>
    </citation>
    <scope>NUCLEOTIDE SEQUENCE [LARGE SCALE GENOMIC DNA]</scope>
    <source>
        <strain evidence="5 6">IMCC26218</strain>
    </source>
</reference>
<dbReference type="GO" id="GO:0016887">
    <property type="term" value="F:ATP hydrolysis activity"/>
    <property type="evidence" value="ECO:0007669"/>
    <property type="project" value="InterPro"/>
</dbReference>
<name>A0A3E1RFM2_9BURK</name>
<protein>
    <submittedName>
        <fullName evidence="5">ABC transporter</fullName>
    </submittedName>
</protein>
<dbReference type="Pfam" id="PF00005">
    <property type="entry name" value="ABC_tran"/>
    <property type="match status" value="1"/>
</dbReference>
<evidence type="ECO:0000313" key="5">
    <source>
        <dbReference type="EMBL" id="RFO98177.1"/>
    </source>
</evidence>
<dbReference type="GO" id="GO:0005886">
    <property type="term" value="C:plasma membrane"/>
    <property type="evidence" value="ECO:0007669"/>
    <property type="project" value="TreeGrafter"/>
</dbReference>
<sequence>MIRSTALTYQYTGGPRLEFPDVDLAQGSVLLLSGPSGCGKSTWLALVAALVAPTSGTLTVAEQPLQKLQKVASDAWRARTIGFLPQKLHLSAALSVQQNLAMAQWASGQAEDPVRIHSALQALGVAELAGRKPAQLSGGQAQRVALARAVLLQPRVILADEPTASLDDEAASDAVNLLLQAARQQQATLVIATHDARVSRLLQEGGSAPTAFEELRLSRPAKLGATT</sequence>
<dbReference type="PROSITE" id="PS50893">
    <property type="entry name" value="ABC_TRANSPORTER_2"/>
    <property type="match status" value="1"/>
</dbReference>
<dbReference type="PANTHER" id="PTHR24220:SF659">
    <property type="entry name" value="TRANSPORTER, PUTATIVE-RELATED"/>
    <property type="match status" value="1"/>
</dbReference>
<evidence type="ECO:0000256" key="3">
    <source>
        <dbReference type="ARBA" id="ARBA00022840"/>
    </source>
</evidence>
<dbReference type="PANTHER" id="PTHR24220">
    <property type="entry name" value="IMPORT ATP-BINDING PROTEIN"/>
    <property type="match status" value="1"/>
</dbReference>
<evidence type="ECO:0000313" key="6">
    <source>
        <dbReference type="Proteomes" id="UP000260665"/>
    </source>
</evidence>
<dbReference type="AlphaFoldDB" id="A0A3E1RFM2"/>
<dbReference type="InterPro" id="IPR027417">
    <property type="entry name" value="P-loop_NTPase"/>
</dbReference>
<dbReference type="Gene3D" id="3.40.50.300">
    <property type="entry name" value="P-loop containing nucleotide triphosphate hydrolases"/>
    <property type="match status" value="1"/>
</dbReference>
<proteinExistence type="predicted"/>
<dbReference type="InterPro" id="IPR003439">
    <property type="entry name" value="ABC_transporter-like_ATP-bd"/>
</dbReference>
<dbReference type="SUPFAM" id="SSF52540">
    <property type="entry name" value="P-loop containing nucleoside triphosphate hydrolases"/>
    <property type="match status" value="1"/>
</dbReference>
<accession>A0A3E1RFM2</accession>
<comment type="caution">
    <text evidence="5">The sequence shown here is derived from an EMBL/GenBank/DDBJ whole genome shotgun (WGS) entry which is preliminary data.</text>
</comment>
<keyword evidence="6" id="KW-1185">Reference proteome</keyword>
<organism evidence="5 6">
    <name type="scientific">Rhodoferax lacus</name>
    <dbReference type="NCBI Taxonomy" id="2184758"/>
    <lineage>
        <taxon>Bacteria</taxon>
        <taxon>Pseudomonadati</taxon>
        <taxon>Pseudomonadota</taxon>
        <taxon>Betaproteobacteria</taxon>
        <taxon>Burkholderiales</taxon>
        <taxon>Comamonadaceae</taxon>
        <taxon>Rhodoferax</taxon>
    </lineage>
</organism>
<gene>
    <name evidence="5" type="ORF">DIC66_05540</name>
</gene>
<keyword evidence="3" id="KW-0067">ATP-binding</keyword>
<evidence type="ECO:0000256" key="1">
    <source>
        <dbReference type="ARBA" id="ARBA00022475"/>
    </source>
</evidence>
<dbReference type="SMART" id="SM00382">
    <property type="entry name" value="AAA"/>
    <property type="match status" value="1"/>
</dbReference>
<dbReference type="GO" id="GO:0005524">
    <property type="term" value="F:ATP binding"/>
    <property type="evidence" value="ECO:0007669"/>
    <property type="project" value="UniProtKB-KW"/>
</dbReference>
<dbReference type="RefSeq" id="WP_117174844.1">
    <property type="nucleotide sequence ID" value="NZ_QFZK01000002.1"/>
</dbReference>
<dbReference type="GO" id="GO:0022857">
    <property type="term" value="F:transmembrane transporter activity"/>
    <property type="evidence" value="ECO:0007669"/>
    <property type="project" value="TreeGrafter"/>
</dbReference>
<dbReference type="Proteomes" id="UP000260665">
    <property type="component" value="Unassembled WGS sequence"/>
</dbReference>
<dbReference type="OrthoDB" id="8905165at2"/>
<dbReference type="InterPro" id="IPR003593">
    <property type="entry name" value="AAA+_ATPase"/>
</dbReference>
<dbReference type="InterPro" id="IPR015854">
    <property type="entry name" value="ABC_transpr_LolD-like"/>
</dbReference>
<keyword evidence="2" id="KW-0547">Nucleotide-binding</keyword>
<feature type="domain" description="ABC transporter" evidence="4">
    <location>
        <begin position="2"/>
        <end position="225"/>
    </location>
</feature>